<comment type="caution">
    <text evidence="2">The sequence shown here is derived from an EMBL/GenBank/DDBJ whole genome shotgun (WGS) entry which is preliminary data.</text>
</comment>
<feature type="transmembrane region" description="Helical" evidence="1">
    <location>
        <begin position="135"/>
        <end position="158"/>
    </location>
</feature>
<organism evidence="2 3">
    <name type="scientific">Candidatus Giovannonibacteria bacterium RIFCSPLOWO2_01_FULL_45_34</name>
    <dbReference type="NCBI Taxonomy" id="1798351"/>
    <lineage>
        <taxon>Bacteria</taxon>
        <taxon>Candidatus Giovannoniibacteriota</taxon>
    </lineage>
</organism>
<feature type="transmembrane region" description="Helical" evidence="1">
    <location>
        <begin position="165"/>
        <end position="187"/>
    </location>
</feature>
<feature type="transmembrane region" description="Helical" evidence="1">
    <location>
        <begin position="106"/>
        <end position="123"/>
    </location>
</feature>
<sequence length="237" mass="27566">MNLWVVYPALALILGVLTSVYLFVAWFRHPPKRPPFLLYWSGALFLMYWFQVPVILTNLGSATTVTAFNFFFAITFPITFLALIFIYRGVLDALDIRISKTQRKIFFLWSLAAMAFFAYHFITRQGVINSYTLPLIGNIVFYFPLRSLTALTLVWWVWRAKPKNLYGVLGVCFIIAESLLGIFRNFLIIKYVLLYPPQFWYVVLSGLKIFFILQTASIILLVFGFFFLHRACCGREN</sequence>
<feature type="transmembrane region" description="Helical" evidence="1">
    <location>
        <begin position="68"/>
        <end position="86"/>
    </location>
</feature>
<dbReference type="AlphaFoldDB" id="A0A1F5WYP9"/>
<feature type="transmembrane region" description="Helical" evidence="1">
    <location>
        <begin position="6"/>
        <end position="24"/>
    </location>
</feature>
<proteinExistence type="predicted"/>
<feature type="transmembrane region" description="Helical" evidence="1">
    <location>
        <begin position="36"/>
        <end position="56"/>
    </location>
</feature>
<evidence type="ECO:0000313" key="2">
    <source>
        <dbReference type="EMBL" id="OGF80775.1"/>
    </source>
</evidence>
<keyword evidence="1" id="KW-1133">Transmembrane helix</keyword>
<name>A0A1F5WYP9_9BACT</name>
<accession>A0A1F5WYP9</accession>
<evidence type="ECO:0000313" key="3">
    <source>
        <dbReference type="Proteomes" id="UP000178114"/>
    </source>
</evidence>
<keyword evidence="1" id="KW-0812">Transmembrane</keyword>
<dbReference type="Proteomes" id="UP000178114">
    <property type="component" value="Unassembled WGS sequence"/>
</dbReference>
<feature type="transmembrane region" description="Helical" evidence="1">
    <location>
        <begin position="199"/>
        <end position="228"/>
    </location>
</feature>
<evidence type="ECO:0008006" key="4">
    <source>
        <dbReference type="Google" id="ProtNLM"/>
    </source>
</evidence>
<keyword evidence="1" id="KW-0472">Membrane</keyword>
<evidence type="ECO:0000256" key="1">
    <source>
        <dbReference type="SAM" id="Phobius"/>
    </source>
</evidence>
<dbReference type="EMBL" id="MFID01000029">
    <property type="protein sequence ID" value="OGF80775.1"/>
    <property type="molecule type" value="Genomic_DNA"/>
</dbReference>
<gene>
    <name evidence="2" type="ORF">A2930_02510</name>
</gene>
<reference evidence="2 3" key="1">
    <citation type="journal article" date="2016" name="Nat. Commun.">
        <title>Thousands of microbial genomes shed light on interconnected biogeochemical processes in an aquifer system.</title>
        <authorList>
            <person name="Anantharaman K."/>
            <person name="Brown C.T."/>
            <person name="Hug L.A."/>
            <person name="Sharon I."/>
            <person name="Castelle C.J."/>
            <person name="Probst A.J."/>
            <person name="Thomas B.C."/>
            <person name="Singh A."/>
            <person name="Wilkins M.J."/>
            <person name="Karaoz U."/>
            <person name="Brodie E.L."/>
            <person name="Williams K.H."/>
            <person name="Hubbard S.S."/>
            <person name="Banfield J.F."/>
        </authorList>
    </citation>
    <scope>NUCLEOTIDE SEQUENCE [LARGE SCALE GENOMIC DNA]</scope>
</reference>
<protein>
    <recommendedName>
        <fullName evidence="4">Histidine kinase N-terminal 7TM region domain-containing protein</fullName>
    </recommendedName>
</protein>